<feature type="binding site" evidence="16">
    <location>
        <position position="516"/>
    </location>
    <ligand>
        <name>L-glutamate</name>
        <dbReference type="ChEBI" id="CHEBI:29985"/>
    </ligand>
</feature>
<keyword evidence="6 20" id="KW-1133">Transmembrane helix</keyword>
<evidence type="ECO:0000256" key="1">
    <source>
        <dbReference type="ARBA" id="ARBA00004651"/>
    </source>
</evidence>
<dbReference type="PRINTS" id="PR00177">
    <property type="entry name" value="NMDARECEPTOR"/>
</dbReference>
<keyword evidence="12" id="KW-0628">Postsynaptic cell membrane</keyword>
<feature type="domain" description="Ionotropic glutamate receptor C-terminal" evidence="22">
    <location>
        <begin position="405"/>
        <end position="801"/>
    </location>
</feature>
<feature type="region of interest" description="Disordered" evidence="19">
    <location>
        <begin position="907"/>
        <end position="952"/>
    </location>
</feature>
<feature type="site" description="Interaction with the cone snail toxin Con-ikot-ikot" evidence="17">
    <location>
        <position position="691"/>
    </location>
</feature>
<reference evidence="24" key="2">
    <citation type="submission" date="2022-10" db="EMBL/GenBank/DDBJ databases">
        <authorList>
            <consortium name="ENA_rothamsted_submissions"/>
            <consortium name="culmorum"/>
            <person name="King R."/>
        </authorList>
    </citation>
    <scope>NUCLEOTIDE SEQUENCE</scope>
</reference>
<dbReference type="InterPro" id="IPR001828">
    <property type="entry name" value="ANF_lig-bd_rcpt"/>
</dbReference>
<dbReference type="InterPro" id="IPR019594">
    <property type="entry name" value="Glu/Gly-bd"/>
</dbReference>
<evidence type="ECO:0000256" key="6">
    <source>
        <dbReference type="ARBA" id="ARBA00022989"/>
    </source>
</evidence>
<dbReference type="SMART" id="SM00079">
    <property type="entry name" value="PBPe"/>
    <property type="match status" value="1"/>
</dbReference>
<feature type="binding site" evidence="16">
    <location>
        <position position="511"/>
    </location>
    <ligand>
        <name>L-glutamate</name>
        <dbReference type="ChEBI" id="CHEBI:29985"/>
    </ligand>
</feature>
<feature type="disulfide bond" evidence="18">
    <location>
        <begin position="750"/>
        <end position="808"/>
    </location>
</feature>
<dbReference type="InterPro" id="IPR001508">
    <property type="entry name" value="Iono_Glu_rcpt_met"/>
</dbReference>
<evidence type="ECO:0000256" key="7">
    <source>
        <dbReference type="ARBA" id="ARBA00023018"/>
    </source>
</evidence>
<evidence type="ECO:0000256" key="9">
    <source>
        <dbReference type="ARBA" id="ARBA00023136"/>
    </source>
</evidence>
<proteinExistence type="inferred from homology"/>
<keyword evidence="9 20" id="KW-0472">Membrane</keyword>
<evidence type="ECO:0000256" key="3">
    <source>
        <dbReference type="ARBA" id="ARBA00022448"/>
    </source>
</evidence>
<keyword evidence="13" id="KW-1071">Ligand-gated ion channel</keyword>
<comment type="subcellular location">
    <subcellularLocation>
        <location evidence="1">Cell membrane</location>
        <topology evidence="1">Multi-pass membrane protein</topology>
    </subcellularLocation>
    <subcellularLocation>
        <location evidence="15">Postsynaptic cell membrane</location>
    </subcellularLocation>
</comment>
<dbReference type="Gene3D" id="3.40.50.2300">
    <property type="match status" value="2"/>
</dbReference>
<feature type="transmembrane region" description="Helical" evidence="20">
    <location>
        <begin position="828"/>
        <end position="849"/>
    </location>
</feature>
<evidence type="ECO:0000256" key="18">
    <source>
        <dbReference type="PIRSR" id="PIRSR601508-3"/>
    </source>
</evidence>
<dbReference type="Pfam" id="PF10613">
    <property type="entry name" value="Lig_chan-Glu_bd"/>
    <property type="match status" value="2"/>
</dbReference>
<dbReference type="Pfam" id="PF01094">
    <property type="entry name" value="ANF_receptor"/>
    <property type="match status" value="1"/>
</dbReference>
<evidence type="ECO:0000256" key="11">
    <source>
        <dbReference type="ARBA" id="ARBA00023180"/>
    </source>
</evidence>
<feature type="compositionally biased region" description="Basic residues" evidence="19">
    <location>
        <begin position="914"/>
        <end position="940"/>
    </location>
</feature>
<dbReference type="FunFam" id="1.10.287.70:FF:000105">
    <property type="entry name" value="Eye-enriched kainate receptor, isoform A"/>
    <property type="match status" value="1"/>
</dbReference>
<reference evidence="24" key="1">
    <citation type="submission" date="2022-01" db="EMBL/GenBank/DDBJ databases">
        <authorList>
            <person name="King R."/>
        </authorList>
    </citation>
    <scope>NUCLEOTIDE SEQUENCE</scope>
</reference>
<evidence type="ECO:0000256" key="14">
    <source>
        <dbReference type="ARBA" id="ARBA00023303"/>
    </source>
</evidence>
<protein>
    <submittedName>
        <fullName evidence="24">Uncharacterized protein</fullName>
    </submittedName>
</protein>
<feature type="disulfide bond" evidence="18">
    <location>
        <begin position="84"/>
        <end position="319"/>
    </location>
</feature>
<feature type="chain" id="PRO_5040383478" evidence="21">
    <location>
        <begin position="26"/>
        <end position="952"/>
    </location>
</feature>
<keyword evidence="4" id="KW-1003">Cell membrane</keyword>
<evidence type="ECO:0000256" key="21">
    <source>
        <dbReference type="SAM" id="SignalP"/>
    </source>
</evidence>
<evidence type="ECO:0000256" key="10">
    <source>
        <dbReference type="ARBA" id="ARBA00023170"/>
    </source>
</evidence>
<evidence type="ECO:0000256" key="16">
    <source>
        <dbReference type="PIRSR" id="PIRSR601508-1"/>
    </source>
</evidence>
<evidence type="ECO:0000256" key="20">
    <source>
        <dbReference type="SAM" id="Phobius"/>
    </source>
</evidence>
<evidence type="ECO:0000256" key="8">
    <source>
        <dbReference type="ARBA" id="ARBA00023065"/>
    </source>
</evidence>
<accession>A0A9P0DQ28</accession>
<keyword evidence="7" id="KW-0770">Synapse</keyword>
<dbReference type="InterPro" id="IPR015683">
    <property type="entry name" value="Ionotropic_Glu_rcpt"/>
</dbReference>
<evidence type="ECO:0000313" key="24">
    <source>
        <dbReference type="EMBL" id="CAH1176214.1"/>
    </source>
</evidence>
<organism evidence="24 25">
    <name type="scientific">Phaedon cochleariae</name>
    <name type="common">Mustard beetle</name>
    <dbReference type="NCBI Taxonomy" id="80249"/>
    <lineage>
        <taxon>Eukaryota</taxon>
        <taxon>Metazoa</taxon>
        <taxon>Ecdysozoa</taxon>
        <taxon>Arthropoda</taxon>
        <taxon>Hexapoda</taxon>
        <taxon>Insecta</taxon>
        <taxon>Pterygota</taxon>
        <taxon>Neoptera</taxon>
        <taxon>Endopterygota</taxon>
        <taxon>Coleoptera</taxon>
        <taxon>Polyphaga</taxon>
        <taxon>Cucujiformia</taxon>
        <taxon>Chrysomeloidea</taxon>
        <taxon>Chrysomelidae</taxon>
        <taxon>Chrysomelinae</taxon>
        <taxon>Chrysomelini</taxon>
        <taxon>Phaedon</taxon>
    </lineage>
</organism>
<dbReference type="SMART" id="SM00918">
    <property type="entry name" value="Lig_chan-Glu_bd"/>
    <property type="match status" value="1"/>
</dbReference>
<feature type="domain" description="Ionotropic glutamate receptor L-glutamate and glycine-binding" evidence="23">
    <location>
        <begin position="415"/>
        <end position="480"/>
    </location>
</feature>
<dbReference type="SUPFAM" id="SSF53822">
    <property type="entry name" value="Periplasmic binding protein-like I"/>
    <property type="match status" value="1"/>
</dbReference>
<dbReference type="Gene3D" id="1.10.287.70">
    <property type="match status" value="1"/>
</dbReference>
<evidence type="ECO:0000256" key="12">
    <source>
        <dbReference type="ARBA" id="ARBA00023257"/>
    </source>
</evidence>
<evidence type="ECO:0000256" key="4">
    <source>
        <dbReference type="ARBA" id="ARBA00022475"/>
    </source>
</evidence>
<feature type="binding site" evidence="16">
    <location>
        <position position="686"/>
    </location>
    <ligand>
        <name>L-glutamate</name>
        <dbReference type="ChEBI" id="CHEBI:29985"/>
    </ligand>
</feature>
<keyword evidence="21" id="KW-0732">Signal</keyword>
<feature type="transmembrane region" description="Helical" evidence="20">
    <location>
        <begin position="556"/>
        <end position="575"/>
    </location>
</feature>
<dbReference type="Pfam" id="PF00060">
    <property type="entry name" value="Lig_chan"/>
    <property type="match status" value="1"/>
</dbReference>
<evidence type="ECO:0000259" key="23">
    <source>
        <dbReference type="SMART" id="SM00918"/>
    </source>
</evidence>
<dbReference type="PANTHER" id="PTHR18966">
    <property type="entry name" value="IONOTROPIC GLUTAMATE RECEPTOR"/>
    <property type="match status" value="1"/>
</dbReference>
<keyword evidence="18" id="KW-1015">Disulfide bond</keyword>
<dbReference type="SUPFAM" id="SSF53850">
    <property type="entry name" value="Periplasmic binding protein-like II"/>
    <property type="match status" value="1"/>
</dbReference>
<dbReference type="GO" id="GO:0045211">
    <property type="term" value="C:postsynaptic membrane"/>
    <property type="evidence" value="ECO:0007669"/>
    <property type="project" value="UniProtKB-SubCell"/>
</dbReference>
<evidence type="ECO:0000256" key="2">
    <source>
        <dbReference type="ARBA" id="ARBA00008685"/>
    </source>
</evidence>
<dbReference type="InterPro" id="IPR028082">
    <property type="entry name" value="Peripla_BP_I"/>
</dbReference>
<keyword evidence="11" id="KW-0325">Glycoprotein</keyword>
<keyword evidence="10" id="KW-0675">Receptor</keyword>
<evidence type="ECO:0000259" key="22">
    <source>
        <dbReference type="SMART" id="SM00079"/>
    </source>
</evidence>
<evidence type="ECO:0000256" key="19">
    <source>
        <dbReference type="SAM" id="MobiDB-lite"/>
    </source>
</evidence>
<dbReference type="Proteomes" id="UP001153737">
    <property type="component" value="Chromosome 7"/>
</dbReference>
<dbReference type="Gene3D" id="3.40.190.10">
    <property type="entry name" value="Periplasmic binding protein-like II"/>
    <property type="match status" value="2"/>
</dbReference>
<keyword evidence="25" id="KW-1185">Reference proteome</keyword>
<sequence length="952" mass="108302">MFFMKKNVFLVSVSVILASFGYHHAEVYRIGVISDLSDAEQQRALFKSVSKAVREINEREMIFLDVKTIEIPKDNSFEAVRATCSLLEQGVVGIFGPFTEDNSNVVQSICDLKEIPHIEVRWDDHSLNGTIVNVHPYPDMLTRTYYDIIINWKWNDFVILYENNESLQRVGELLKLFEPSKQRIVVRQLELTKTTEGYREILKEVRKSGATHFVLDCSIEILEEVLKEAQQVGLMTNKHNFIITNLDLHTIDLKPFMYSETNITGMRCVNIEKLLENTDQPLEVYKMKLKEALIHDGIKMFAEALSASETMVRPFNIDCYNASHKLSSGTTIINLMKGLEYPGLTGPVKFDIKGYRSNFALDIFELMEGGQTIVGHWNSSMVPALNISRKLPPSEDDNDDIRNRTFKVEITLTEPYGMRVESSEPLYGNEQYEGFAVDLIKELAAMRGFNYTFTVREDKANGKFDNNTGRWTGIIGDLIDGVSLNISDTYLVYGDFLKYFQHADLAICDLTITMERAAVVDFTVPFMMLGVSILYKKPTKAPPSFFSFADPFAFEVWQLLIVCWVGVSVIIFVVGRISPAEWENPYPCIEEPEYLVNQLDFRNSLWFVTGSIMQQGSEIELKSVGTRMVAGMWWFFTLLMVSSYTANLAAFLATENPDPHFTNLKELVDNAESKEIIIGAKAGGATETFFRDKYVADPTSDFGKAWVIIEKYKDQIKIPDNKDGVAQAQKGHYAFFMEDTSIEYETQRKCDLNQVGGKLDEKGYGIAMRRNSSYRHSLSTAILILQNSGKIGDIKRKWWEERKGGGQCYADSESADATPLNLSGVEGVFWVTIGGTIVAIFMAILETLLQITRKSIKTKTPFCSVLMEEIRFYFRFGEMEKQMVYPDHSEESPTTELPYGFVLEKQMSADRHSCRSKRSKSRISRSRAGRSRSRSRRSGSRKFDKQLSANTS</sequence>
<keyword evidence="14" id="KW-0407">Ion channel</keyword>
<dbReference type="EMBL" id="OU896713">
    <property type="protein sequence ID" value="CAH1176214.1"/>
    <property type="molecule type" value="Genomic_DNA"/>
</dbReference>
<comment type="similarity">
    <text evidence="2">Belongs to the glutamate-gated ion channel (TC 1.A.10.1) family.</text>
</comment>
<keyword evidence="8" id="KW-0406">Ion transport</keyword>
<dbReference type="InterPro" id="IPR001320">
    <property type="entry name" value="Iontro_rcpt_C"/>
</dbReference>
<keyword evidence="5 20" id="KW-0812">Transmembrane</keyword>
<name>A0A9P0DQ28_PHACE</name>
<keyword evidence="3" id="KW-0813">Transport</keyword>
<dbReference type="OrthoDB" id="446759at2759"/>
<evidence type="ECO:0000256" key="5">
    <source>
        <dbReference type="ARBA" id="ARBA00022692"/>
    </source>
</evidence>
<feature type="binding site" evidence="16">
    <location>
        <position position="738"/>
    </location>
    <ligand>
        <name>L-glutamate</name>
        <dbReference type="ChEBI" id="CHEBI:29985"/>
    </ligand>
</feature>
<dbReference type="CDD" id="cd06382">
    <property type="entry name" value="PBP1_iGluR_Kainate"/>
    <property type="match status" value="1"/>
</dbReference>
<gene>
    <name evidence="24" type="ORF">PHAECO_LOCUS10831</name>
</gene>
<dbReference type="GO" id="GO:0038023">
    <property type="term" value="F:signaling receptor activity"/>
    <property type="evidence" value="ECO:0007669"/>
    <property type="project" value="InterPro"/>
</dbReference>
<evidence type="ECO:0000256" key="17">
    <source>
        <dbReference type="PIRSR" id="PIRSR601508-2"/>
    </source>
</evidence>
<evidence type="ECO:0000313" key="25">
    <source>
        <dbReference type="Proteomes" id="UP001153737"/>
    </source>
</evidence>
<feature type="transmembrane region" description="Helical" evidence="20">
    <location>
        <begin position="632"/>
        <end position="653"/>
    </location>
</feature>
<evidence type="ECO:0000256" key="15">
    <source>
        <dbReference type="ARBA" id="ARBA00034100"/>
    </source>
</evidence>
<dbReference type="AlphaFoldDB" id="A0A9P0DQ28"/>
<evidence type="ECO:0000256" key="13">
    <source>
        <dbReference type="ARBA" id="ARBA00023286"/>
    </source>
</evidence>
<dbReference type="GO" id="GO:0015276">
    <property type="term" value="F:ligand-gated monoatomic ion channel activity"/>
    <property type="evidence" value="ECO:0007669"/>
    <property type="project" value="InterPro"/>
</dbReference>
<feature type="signal peptide" evidence="21">
    <location>
        <begin position="1"/>
        <end position="25"/>
    </location>
</feature>